<dbReference type="WBParaSite" id="RSKR_0000732900.1">
    <property type="protein sequence ID" value="RSKR_0000732900.1"/>
    <property type="gene ID" value="RSKR_0000732900"/>
</dbReference>
<evidence type="ECO:0000313" key="2">
    <source>
        <dbReference type="WBParaSite" id="RSKR_0000732900.1"/>
    </source>
</evidence>
<evidence type="ECO:0000313" key="1">
    <source>
        <dbReference type="Proteomes" id="UP000095286"/>
    </source>
</evidence>
<accession>A0AC35U3L7</accession>
<sequence>MTNQMTMSERIIADVGEKNKASIFELYLDNCASTDTKELTDEFVGLEVLSLINCQITNLDFLPTLPNLKILDCSTNSLSDDLKKISSFANLSHLNLCGNKIADVQTLKPLAVITPLKSLDISDNDVVDYREEVFKLLPQLDFLDGVNAAGEEMDVDKADGAEDGGEEDGAETDGDSDEEANDETTEEDDEDGEHSPGISMLNDSAACEAADNDPEDFIPQDGQDAAGDAPRRRGTKRKADDTNDRDDVKR</sequence>
<dbReference type="Proteomes" id="UP000095286">
    <property type="component" value="Unplaced"/>
</dbReference>
<reference evidence="2" key="1">
    <citation type="submission" date="2016-11" db="UniProtKB">
        <authorList>
            <consortium name="WormBaseParasite"/>
        </authorList>
    </citation>
    <scope>IDENTIFICATION</scope>
    <source>
        <strain evidence="2">KR3021</strain>
    </source>
</reference>
<proteinExistence type="predicted"/>
<protein>
    <submittedName>
        <fullName evidence="2">LRRcap domain-containing protein</fullName>
    </submittedName>
</protein>
<organism evidence="1 2">
    <name type="scientific">Rhabditophanes sp. KR3021</name>
    <dbReference type="NCBI Taxonomy" id="114890"/>
    <lineage>
        <taxon>Eukaryota</taxon>
        <taxon>Metazoa</taxon>
        <taxon>Ecdysozoa</taxon>
        <taxon>Nematoda</taxon>
        <taxon>Chromadorea</taxon>
        <taxon>Rhabditida</taxon>
        <taxon>Tylenchina</taxon>
        <taxon>Panagrolaimomorpha</taxon>
        <taxon>Strongyloidoidea</taxon>
        <taxon>Alloionematidae</taxon>
        <taxon>Rhabditophanes</taxon>
    </lineage>
</organism>
<name>A0AC35U3L7_9BILA</name>